<protein>
    <submittedName>
        <fullName evidence="2">6735_t:CDS:1</fullName>
    </submittedName>
</protein>
<feature type="non-terminal residue" evidence="2">
    <location>
        <position position="71"/>
    </location>
</feature>
<name>A0ABN7X6Q9_GIGMA</name>
<evidence type="ECO:0000256" key="1">
    <source>
        <dbReference type="SAM" id="MobiDB-lite"/>
    </source>
</evidence>
<evidence type="ECO:0000313" key="3">
    <source>
        <dbReference type="Proteomes" id="UP000789901"/>
    </source>
</evidence>
<reference evidence="2 3" key="1">
    <citation type="submission" date="2021-06" db="EMBL/GenBank/DDBJ databases">
        <authorList>
            <person name="Kallberg Y."/>
            <person name="Tangrot J."/>
            <person name="Rosling A."/>
        </authorList>
    </citation>
    <scope>NUCLEOTIDE SEQUENCE [LARGE SCALE GENOMIC DNA]</scope>
    <source>
        <strain evidence="2 3">120-4 pot B 10/14</strain>
    </source>
</reference>
<keyword evidence="3" id="KW-1185">Reference proteome</keyword>
<organism evidence="2 3">
    <name type="scientific">Gigaspora margarita</name>
    <dbReference type="NCBI Taxonomy" id="4874"/>
    <lineage>
        <taxon>Eukaryota</taxon>
        <taxon>Fungi</taxon>
        <taxon>Fungi incertae sedis</taxon>
        <taxon>Mucoromycota</taxon>
        <taxon>Glomeromycotina</taxon>
        <taxon>Glomeromycetes</taxon>
        <taxon>Diversisporales</taxon>
        <taxon>Gigasporaceae</taxon>
        <taxon>Gigaspora</taxon>
    </lineage>
</organism>
<evidence type="ECO:0000313" key="2">
    <source>
        <dbReference type="EMBL" id="CAG8847793.1"/>
    </source>
</evidence>
<proteinExistence type="predicted"/>
<feature type="region of interest" description="Disordered" evidence="1">
    <location>
        <begin position="45"/>
        <end position="71"/>
    </location>
</feature>
<dbReference type="EMBL" id="CAJVQB010089290">
    <property type="protein sequence ID" value="CAG8847793.1"/>
    <property type="molecule type" value="Genomic_DNA"/>
</dbReference>
<dbReference type="Proteomes" id="UP000789901">
    <property type="component" value="Unassembled WGS sequence"/>
</dbReference>
<gene>
    <name evidence="2" type="ORF">GMARGA_LOCUS38850</name>
</gene>
<feature type="compositionally biased region" description="Polar residues" evidence="1">
    <location>
        <begin position="56"/>
        <end position="71"/>
    </location>
</feature>
<sequence length="71" mass="8254">MSKNHYEQNKITSFISTIQNSKQSKLLYNNNDSFGESFDFDNFENSTTKSEDLNNEQDLSNNTKLKTSKYS</sequence>
<comment type="caution">
    <text evidence="2">The sequence shown here is derived from an EMBL/GenBank/DDBJ whole genome shotgun (WGS) entry which is preliminary data.</text>
</comment>
<accession>A0ABN7X6Q9</accession>